<protein>
    <recommendedName>
        <fullName evidence="3">Ataxin-2 C-terminal domain-containing protein</fullName>
    </recommendedName>
</protein>
<evidence type="ECO:0008006" key="3">
    <source>
        <dbReference type="Google" id="ProtNLM"/>
    </source>
</evidence>
<dbReference type="STRING" id="7398.A0A1A9Z847"/>
<dbReference type="GO" id="GO:0045947">
    <property type="term" value="P:negative regulation of translational initiation"/>
    <property type="evidence" value="ECO:0007669"/>
    <property type="project" value="InterPro"/>
</dbReference>
<dbReference type="GO" id="GO:0000900">
    <property type="term" value="F:mRNA regulatory element binding translation repressor activity"/>
    <property type="evidence" value="ECO:0007669"/>
    <property type="project" value="InterPro"/>
</dbReference>
<dbReference type="GO" id="GO:0005737">
    <property type="term" value="C:cytoplasm"/>
    <property type="evidence" value="ECO:0007669"/>
    <property type="project" value="TreeGrafter"/>
</dbReference>
<dbReference type="PANTHER" id="PTHR13154">
    <property type="entry name" value="POLYADENYLATE-BINDING PROTEIN-INTERACTING PROTEIN 2"/>
    <property type="match status" value="1"/>
</dbReference>
<evidence type="ECO:0000313" key="1">
    <source>
        <dbReference type="EnsemblMetazoa" id="GPAI006664-PA"/>
    </source>
</evidence>
<sequence>MIMKVPSSDWSDQFFEQYVVEEESDNDLDDEQDFSEYLWMENEEEFDKIELQRLEEEELMKECIDAMLEDELETQLCEWQKARNDELKSLTTKTQNPFQLMPYTPEKLFGHDGPSPWIVVANELK</sequence>
<proteinExistence type="predicted"/>
<organism evidence="1 2">
    <name type="scientific">Glossina pallidipes</name>
    <name type="common">Tsetse fly</name>
    <dbReference type="NCBI Taxonomy" id="7398"/>
    <lineage>
        <taxon>Eukaryota</taxon>
        <taxon>Metazoa</taxon>
        <taxon>Ecdysozoa</taxon>
        <taxon>Arthropoda</taxon>
        <taxon>Hexapoda</taxon>
        <taxon>Insecta</taxon>
        <taxon>Pterygota</taxon>
        <taxon>Neoptera</taxon>
        <taxon>Endopterygota</taxon>
        <taxon>Diptera</taxon>
        <taxon>Brachycera</taxon>
        <taxon>Muscomorpha</taxon>
        <taxon>Hippoboscoidea</taxon>
        <taxon>Glossinidae</taxon>
        <taxon>Glossina</taxon>
    </lineage>
</organism>
<evidence type="ECO:0000313" key="2">
    <source>
        <dbReference type="Proteomes" id="UP000092445"/>
    </source>
</evidence>
<keyword evidence="2" id="KW-1185">Reference proteome</keyword>
<reference evidence="1" key="2">
    <citation type="submission" date="2020-05" db="UniProtKB">
        <authorList>
            <consortium name="EnsemblMetazoa"/>
        </authorList>
    </citation>
    <scope>IDENTIFICATION</scope>
    <source>
        <strain evidence="1">IAEA</strain>
    </source>
</reference>
<dbReference type="AlphaFoldDB" id="A0A1A9Z847"/>
<dbReference type="PANTHER" id="PTHR13154:SF6">
    <property type="entry name" value="GEO05078P1"/>
    <property type="match status" value="1"/>
</dbReference>
<dbReference type="InterPro" id="IPR040396">
    <property type="entry name" value="PAIP2-like"/>
</dbReference>
<accession>A0A1A9Z847</accession>
<reference evidence="2" key="1">
    <citation type="submission" date="2014-03" db="EMBL/GenBank/DDBJ databases">
        <authorList>
            <person name="Aksoy S."/>
            <person name="Warren W."/>
            <person name="Wilson R.K."/>
        </authorList>
    </citation>
    <scope>NUCLEOTIDE SEQUENCE [LARGE SCALE GENOMIC DNA]</scope>
    <source>
        <strain evidence="2">IAEA</strain>
    </source>
</reference>
<dbReference type="Proteomes" id="UP000092445">
    <property type="component" value="Unassembled WGS sequence"/>
</dbReference>
<name>A0A1A9Z847_GLOPL</name>
<dbReference type="VEuPathDB" id="VectorBase:GPAI006664"/>
<dbReference type="EnsemblMetazoa" id="GPAI006664-RA">
    <property type="protein sequence ID" value="GPAI006664-PA"/>
    <property type="gene ID" value="GPAI006664"/>
</dbReference>